<feature type="region of interest" description="Disordered" evidence="1">
    <location>
        <begin position="102"/>
        <end position="157"/>
    </location>
</feature>
<evidence type="ECO:0000256" key="1">
    <source>
        <dbReference type="SAM" id="MobiDB-lite"/>
    </source>
</evidence>
<dbReference type="EMBL" id="RCUY01000018">
    <property type="protein sequence ID" value="RLP78586.1"/>
    <property type="molecule type" value="Genomic_DNA"/>
</dbReference>
<name>A0A3L7ADP2_9MICO</name>
<keyword evidence="3" id="KW-1185">Reference proteome</keyword>
<dbReference type="AlphaFoldDB" id="A0A3L7ADP2"/>
<evidence type="ECO:0000313" key="3">
    <source>
        <dbReference type="Proteomes" id="UP000269438"/>
    </source>
</evidence>
<reference evidence="2 3" key="1">
    <citation type="submission" date="2018-10" db="EMBL/GenBank/DDBJ databases">
        <authorList>
            <person name="Li J."/>
        </authorList>
    </citation>
    <scope>NUCLEOTIDE SEQUENCE [LARGE SCALE GENOMIC DNA]</scope>
    <source>
        <strain evidence="2 3">JCM 11654</strain>
    </source>
</reference>
<proteinExistence type="predicted"/>
<accession>A0A3L7ADP2</accession>
<protein>
    <submittedName>
        <fullName evidence="2">Uncharacterized protein</fullName>
    </submittedName>
</protein>
<dbReference type="RefSeq" id="WP_121689725.1">
    <property type="nucleotide sequence ID" value="NZ_RCUY01000018.1"/>
</dbReference>
<comment type="caution">
    <text evidence="2">The sequence shown here is derived from an EMBL/GenBank/DDBJ whole genome shotgun (WGS) entry which is preliminary data.</text>
</comment>
<evidence type="ECO:0000313" key="2">
    <source>
        <dbReference type="EMBL" id="RLP78586.1"/>
    </source>
</evidence>
<feature type="region of interest" description="Disordered" evidence="1">
    <location>
        <begin position="1"/>
        <end position="45"/>
    </location>
</feature>
<sequence>MIAALRERATQAQQEARSAGQDPQARDAGKASTAAKIELNTAHKRHPLEAQGLALRVFRNDPAAQFITAESGERRAARNAEQWRDRATTARAEVVELRQLPTDQAAGRVQAKHQAAAEQAVREKQLAQERAERLRQDGPYHPTHHQIDPHRGPSLGR</sequence>
<feature type="compositionally biased region" description="Basic and acidic residues" evidence="1">
    <location>
        <begin position="120"/>
        <end position="138"/>
    </location>
</feature>
<gene>
    <name evidence="2" type="ORF">D9V34_17380</name>
</gene>
<organism evidence="2 3">
    <name type="scientific">Mycetocola lacteus</name>
    <dbReference type="NCBI Taxonomy" id="76637"/>
    <lineage>
        <taxon>Bacteria</taxon>
        <taxon>Bacillati</taxon>
        <taxon>Actinomycetota</taxon>
        <taxon>Actinomycetes</taxon>
        <taxon>Micrococcales</taxon>
        <taxon>Microbacteriaceae</taxon>
        <taxon>Mycetocola</taxon>
    </lineage>
</organism>
<dbReference type="Proteomes" id="UP000269438">
    <property type="component" value="Unassembled WGS sequence"/>
</dbReference>